<name>A0AAW0E1E1_9AGAR</name>
<protein>
    <submittedName>
        <fullName evidence="2">Uncharacterized protein</fullName>
    </submittedName>
</protein>
<feature type="compositionally biased region" description="Basic residues" evidence="1">
    <location>
        <begin position="17"/>
        <end position="32"/>
    </location>
</feature>
<feature type="region of interest" description="Disordered" evidence="1">
    <location>
        <begin position="385"/>
        <end position="407"/>
    </location>
</feature>
<feature type="compositionally biased region" description="Low complexity" evidence="1">
    <location>
        <begin position="1"/>
        <end position="16"/>
    </location>
</feature>
<evidence type="ECO:0000256" key="1">
    <source>
        <dbReference type="SAM" id="MobiDB-lite"/>
    </source>
</evidence>
<accession>A0AAW0E1E1</accession>
<dbReference type="EMBL" id="JAYKXP010000004">
    <property type="protein sequence ID" value="KAK7059123.1"/>
    <property type="molecule type" value="Genomic_DNA"/>
</dbReference>
<evidence type="ECO:0000313" key="2">
    <source>
        <dbReference type="EMBL" id="KAK7059123.1"/>
    </source>
</evidence>
<organism evidence="2 3">
    <name type="scientific">Paramarasmius palmivorus</name>
    <dbReference type="NCBI Taxonomy" id="297713"/>
    <lineage>
        <taxon>Eukaryota</taxon>
        <taxon>Fungi</taxon>
        <taxon>Dikarya</taxon>
        <taxon>Basidiomycota</taxon>
        <taxon>Agaricomycotina</taxon>
        <taxon>Agaricomycetes</taxon>
        <taxon>Agaricomycetidae</taxon>
        <taxon>Agaricales</taxon>
        <taxon>Marasmiineae</taxon>
        <taxon>Marasmiaceae</taxon>
        <taxon>Paramarasmius</taxon>
    </lineage>
</organism>
<dbReference type="Proteomes" id="UP001383192">
    <property type="component" value="Unassembled WGS sequence"/>
</dbReference>
<sequence length="407" mass="44855">MSTSYTTSCTYSSSSPKSKKSPRKKSKSKTTTRTRTLSANEIARNQHHFEVWSSHQNLEEACWDTDIPADIKAEVEGVLDVNVKWEWEAEGEVGHKELLEWATQSGFDDPHGLGCAYAAWTRLKEMQSTSSSSRKWTEADYAANVYSVLRSPALKSSHQHVQCSLSLPSPSIPPRHSSAEATRILATQAVVPDCAIFVPAPLLEPLAPHYKSLARVHRTKSTSAAAARTSFRYQSTPCTTLPDSTTTSNSKNFEFISALFEDKQPNWLHGYRQNRMGCASVARQLLALGVRSPVWGLVWCEGRVRVHVDWAEGVAGDVTVYSAMYAKVFDLSHLGDMVKVYNLIRKIDSWTTDAFVKHVTKGVSKLAAKKGQGFVGWRRAIGAGTSGSVDAASEGKSASRKGKENRK</sequence>
<comment type="caution">
    <text evidence="2">The sequence shown here is derived from an EMBL/GenBank/DDBJ whole genome shotgun (WGS) entry which is preliminary data.</text>
</comment>
<feature type="region of interest" description="Disordered" evidence="1">
    <location>
        <begin position="1"/>
        <end position="34"/>
    </location>
</feature>
<gene>
    <name evidence="2" type="ORF">VNI00_001749</name>
</gene>
<dbReference type="AlphaFoldDB" id="A0AAW0E1E1"/>
<keyword evidence="3" id="KW-1185">Reference proteome</keyword>
<evidence type="ECO:0000313" key="3">
    <source>
        <dbReference type="Proteomes" id="UP001383192"/>
    </source>
</evidence>
<feature type="compositionally biased region" description="Basic residues" evidence="1">
    <location>
        <begin position="398"/>
        <end position="407"/>
    </location>
</feature>
<proteinExistence type="predicted"/>
<reference evidence="2 3" key="1">
    <citation type="submission" date="2024-01" db="EMBL/GenBank/DDBJ databases">
        <title>A draft genome for a cacao thread blight-causing isolate of Paramarasmius palmivorus.</title>
        <authorList>
            <person name="Baruah I.K."/>
            <person name="Bukari Y."/>
            <person name="Amoako-Attah I."/>
            <person name="Meinhardt L.W."/>
            <person name="Bailey B.A."/>
            <person name="Cohen S.P."/>
        </authorList>
    </citation>
    <scope>NUCLEOTIDE SEQUENCE [LARGE SCALE GENOMIC DNA]</scope>
    <source>
        <strain evidence="2 3">GH-12</strain>
    </source>
</reference>